<dbReference type="PROSITE" id="PS51257">
    <property type="entry name" value="PROKAR_LIPOPROTEIN"/>
    <property type="match status" value="1"/>
</dbReference>
<dbReference type="STRING" id="1348632.GCA_001591745_00300"/>
<gene>
    <name evidence="1" type="ORF">RU87_GL000903</name>
</gene>
<dbReference type="Proteomes" id="UP000242246">
    <property type="component" value="Unassembled WGS sequence"/>
</dbReference>
<dbReference type="Gene3D" id="3.40.190.10">
    <property type="entry name" value="Periplasmic binding protein-like II"/>
    <property type="match status" value="2"/>
</dbReference>
<proteinExistence type="predicted"/>
<evidence type="ECO:0000313" key="1">
    <source>
        <dbReference type="EMBL" id="PCS07684.1"/>
    </source>
</evidence>
<comment type="caution">
    <text evidence="1">The sequence shown here is derived from an EMBL/GenBank/DDBJ whole genome shotgun (WGS) entry which is preliminary data.</text>
</comment>
<organism evidence="1 2">
    <name type="scientific">Pseudolactococcus plantarum</name>
    <dbReference type="NCBI Taxonomy" id="1365"/>
    <lineage>
        <taxon>Bacteria</taxon>
        <taxon>Bacillati</taxon>
        <taxon>Bacillota</taxon>
        <taxon>Bacilli</taxon>
        <taxon>Lactobacillales</taxon>
        <taxon>Streptococcaceae</taxon>
        <taxon>Pseudolactococcus</taxon>
    </lineage>
</organism>
<dbReference type="RefSeq" id="WP_197456610.1">
    <property type="nucleotide sequence ID" value="NZ_JXJX01000003.1"/>
</dbReference>
<dbReference type="EMBL" id="JXJX01000003">
    <property type="protein sequence ID" value="PCS07684.1"/>
    <property type="molecule type" value="Genomic_DNA"/>
</dbReference>
<dbReference type="SUPFAM" id="SSF53850">
    <property type="entry name" value="Periplasmic binding protein-like II"/>
    <property type="match status" value="1"/>
</dbReference>
<evidence type="ECO:0000313" key="2">
    <source>
        <dbReference type="Proteomes" id="UP000242246"/>
    </source>
</evidence>
<name>A0A2A5S2I7_9LACT</name>
<accession>A0A2A5S2I7</accession>
<reference evidence="1 2" key="1">
    <citation type="submission" date="2014-12" db="EMBL/GenBank/DDBJ databases">
        <title>Draft genome sequences of 10 type strains of Lactococcus.</title>
        <authorList>
            <person name="Sun Z."/>
            <person name="Zhong Z."/>
            <person name="Liu W."/>
            <person name="Zhang W."/>
            <person name="Zhang H."/>
        </authorList>
    </citation>
    <scope>NUCLEOTIDE SEQUENCE [LARGE SCALE GENOMIC DNA]</scope>
    <source>
        <strain evidence="1 2">DSM 20686</strain>
    </source>
</reference>
<dbReference type="AlphaFoldDB" id="A0A2A5S2I7"/>
<keyword evidence="2" id="KW-1185">Reference proteome</keyword>
<sequence>MKNVKKVLGLSVTSLAVVMLLGGCGSNKKAESSGVKLPDASYKVDKKTPAWKVDKSKDNQLTWYINAEWWNKKYGTDLITKQVKKDLNLDIKFIVGDDTKLNTYFASGDIPDIVTVLDANSEVARTANKWALPLQDLANKYDPYFNEVARKETLNWYKLADGKTYGYPNYSNTMADFKSGDIPTHETFIIRQDVLDAIGPQDFTTPEGFKAGMRAIKAKFPELMPFGFNDMSGDVGALEKVVQDMLGVPIKTKDDKFYDRNLDNDYMTWLKTFRQVHEEGNISDDSFTDNGDGFKEKVSSGKYATIMMGANVNLGNNMQTWLTANPDKAYVAIDGVMSTKGNKPTLQQAGLSGWMINYISQKTKNPAKAIQVFEYLLSDYGEILTNYGIEGKTFNYINGDKKSIEWTDEAAKMQSENPDKWQKDYRVAEFIQFGHDRFKTYNKASNVKAVWQQQAWGQKYLTPQFEIENIAPQPGTQEARSLSAIETKWDTTLVSLIRAKNDAEFDKVLNDYKAFQEKNHIDKINMIRDKNIKKNIGKLNDN</sequence>
<dbReference type="InterPro" id="IPR050490">
    <property type="entry name" value="Bact_solute-bd_prot1"/>
</dbReference>
<dbReference type="PANTHER" id="PTHR43649">
    <property type="entry name" value="ARABINOSE-BINDING PROTEIN-RELATED"/>
    <property type="match status" value="1"/>
</dbReference>
<evidence type="ECO:0008006" key="3">
    <source>
        <dbReference type="Google" id="ProtNLM"/>
    </source>
</evidence>
<protein>
    <recommendedName>
        <fullName evidence="3">Sugar ABC transporter substrate-binding protein</fullName>
    </recommendedName>
</protein>
<dbReference type="PANTHER" id="PTHR43649:SF12">
    <property type="entry name" value="DIACETYLCHITOBIOSE BINDING PROTEIN DASA"/>
    <property type="match status" value="1"/>
</dbReference>